<dbReference type="RefSeq" id="WP_074299033.1">
    <property type="nucleotide sequence ID" value="NZ_FSRU01000002.1"/>
</dbReference>
<evidence type="ECO:0000313" key="2">
    <source>
        <dbReference type="Proteomes" id="UP000185151"/>
    </source>
</evidence>
<evidence type="ECO:0008006" key="3">
    <source>
        <dbReference type="Google" id="ProtNLM"/>
    </source>
</evidence>
<protein>
    <recommendedName>
        <fullName evidence="3">HNH endonuclease</fullName>
    </recommendedName>
</protein>
<accession>A0A1N6KQW4</accession>
<dbReference type="EMBL" id="FSRU01000002">
    <property type="protein sequence ID" value="SIO58939.1"/>
    <property type="molecule type" value="Genomic_DNA"/>
</dbReference>
<proteinExistence type="predicted"/>
<dbReference type="AlphaFoldDB" id="A0A1N6KQW4"/>
<reference evidence="1 2" key="1">
    <citation type="submission" date="2016-11" db="EMBL/GenBank/DDBJ databases">
        <authorList>
            <person name="Jaros S."/>
            <person name="Januszkiewicz K."/>
            <person name="Wedrychowicz H."/>
        </authorList>
    </citation>
    <scope>NUCLEOTIDE SEQUENCE [LARGE SCALE GENOMIC DNA]</scope>
    <source>
        <strain evidence="1 2">GAS95</strain>
    </source>
</reference>
<organism evidence="1 2">
    <name type="scientific">Paraburkholderia phenazinium</name>
    <dbReference type="NCBI Taxonomy" id="60549"/>
    <lineage>
        <taxon>Bacteria</taxon>
        <taxon>Pseudomonadati</taxon>
        <taxon>Pseudomonadota</taxon>
        <taxon>Betaproteobacteria</taxon>
        <taxon>Burkholderiales</taxon>
        <taxon>Burkholderiaceae</taxon>
        <taxon>Paraburkholderia</taxon>
    </lineage>
</organism>
<dbReference type="Proteomes" id="UP000185151">
    <property type="component" value="Unassembled WGS sequence"/>
</dbReference>
<sequence>MDHFESYADERHLAACAFCAGLTGTQDHCPSRVFLDQPYPPRLPVVPACRKCNNGFSLDEQYLACLISCVKAGSTDPSDIEREKIRRILTEKPALRARLQNARNASESGVQFEAEMHRVASVMKKLAQGHALYELGEPRQSDPDELIIRPLITLTDEEFDFFEHPEPSEIWPEVGSRAMQRIAENFGDPGWLEVQKGRYRFHAKAGSGIEIRIVIDEYLAAYCRWAE</sequence>
<keyword evidence="2" id="KW-1185">Reference proteome</keyword>
<gene>
    <name evidence="1" type="ORF">SAMN05444165_4334</name>
</gene>
<evidence type="ECO:0000313" key="1">
    <source>
        <dbReference type="EMBL" id="SIO58939.1"/>
    </source>
</evidence>
<name>A0A1N6KQW4_9BURK</name>